<dbReference type="Gene3D" id="3.10.180.10">
    <property type="entry name" value="2,3-Dihydroxybiphenyl 1,2-Dioxygenase, domain 1"/>
    <property type="match status" value="1"/>
</dbReference>
<evidence type="ECO:0000313" key="2">
    <source>
        <dbReference type="EMBL" id="MFC3761331.1"/>
    </source>
</evidence>
<dbReference type="InterPro" id="IPR041581">
    <property type="entry name" value="Glyoxalase_6"/>
</dbReference>
<reference evidence="3" key="1">
    <citation type="journal article" date="2019" name="Int. J. Syst. Evol. Microbiol.">
        <title>The Global Catalogue of Microorganisms (GCM) 10K type strain sequencing project: providing services to taxonomists for standard genome sequencing and annotation.</title>
        <authorList>
            <consortium name="The Broad Institute Genomics Platform"/>
            <consortium name="The Broad Institute Genome Sequencing Center for Infectious Disease"/>
            <person name="Wu L."/>
            <person name="Ma J."/>
        </authorList>
    </citation>
    <scope>NUCLEOTIDE SEQUENCE [LARGE SCALE GENOMIC DNA]</scope>
    <source>
        <strain evidence="3">CGMCC 4.7241</strain>
    </source>
</reference>
<dbReference type="Pfam" id="PF18029">
    <property type="entry name" value="Glyoxalase_6"/>
    <property type="match status" value="1"/>
</dbReference>
<sequence length="225" mass="24237">MNEMLTRGAVSAAAGPSWRLMLYGLQTAVPVADLAAGMEVARSLLDAAGMPGERRLRLDLRSTVLLLTVSAPDDWKAGTAEVELAQRLSASFTALGLVARPDLVSPRSMQTLELGIDTMDRELIRPFWKAVLGYVDGPGEEPPNGLVDPLGQGPAVWFQQLDEPRPQRNRIHFDVTVPHDQAAARIEAALAAGGRLLSDSKAPAFWILADADGNEACICTWQGRD</sequence>
<feature type="domain" description="Glyoxalase-like" evidence="1">
    <location>
        <begin position="115"/>
        <end position="219"/>
    </location>
</feature>
<dbReference type="PANTHER" id="PTHR35908">
    <property type="entry name" value="HYPOTHETICAL FUSION PROTEIN"/>
    <property type="match status" value="1"/>
</dbReference>
<dbReference type="PANTHER" id="PTHR35908:SF1">
    <property type="entry name" value="CONSERVED PROTEIN"/>
    <property type="match status" value="1"/>
</dbReference>
<organism evidence="2 3">
    <name type="scientific">Tenggerimyces flavus</name>
    <dbReference type="NCBI Taxonomy" id="1708749"/>
    <lineage>
        <taxon>Bacteria</taxon>
        <taxon>Bacillati</taxon>
        <taxon>Actinomycetota</taxon>
        <taxon>Actinomycetes</taxon>
        <taxon>Propionibacteriales</taxon>
        <taxon>Nocardioidaceae</taxon>
        <taxon>Tenggerimyces</taxon>
    </lineage>
</organism>
<name>A0ABV7Y9K7_9ACTN</name>
<protein>
    <submittedName>
        <fullName evidence="2">VOC family protein</fullName>
    </submittedName>
</protein>
<keyword evidence="3" id="KW-1185">Reference proteome</keyword>
<dbReference type="EMBL" id="JBHRZH010000008">
    <property type="protein sequence ID" value="MFC3761331.1"/>
    <property type="molecule type" value="Genomic_DNA"/>
</dbReference>
<dbReference type="RefSeq" id="WP_205118400.1">
    <property type="nucleotide sequence ID" value="NZ_JAFBCM010000001.1"/>
</dbReference>
<dbReference type="InterPro" id="IPR029068">
    <property type="entry name" value="Glyas_Bleomycin-R_OHBP_Dase"/>
</dbReference>
<gene>
    <name evidence="2" type="ORF">ACFOUW_10805</name>
</gene>
<dbReference type="SUPFAM" id="SSF54593">
    <property type="entry name" value="Glyoxalase/Bleomycin resistance protein/Dihydroxybiphenyl dioxygenase"/>
    <property type="match status" value="1"/>
</dbReference>
<evidence type="ECO:0000313" key="3">
    <source>
        <dbReference type="Proteomes" id="UP001595699"/>
    </source>
</evidence>
<dbReference type="Proteomes" id="UP001595699">
    <property type="component" value="Unassembled WGS sequence"/>
</dbReference>
<evidence type="ECO:0000259" key="1">
    <source>
        <dbReference type="Pfam" id="PF18029"/>
    </source>
</evidence>
<proteinExistence type="predicted"/>
<comment type="caution">
    <text evidence="2">The sequence shown here is derived from an EMBL/GenBank/DDBJ whole genome shotgun (WGS) entry which is preliminary data.</text>
</comment>
<accession>A0ABV7Y9K7</accession>